<evidence type="ECO:0000313" key="3">
    <source>
        <dbReference type="Proteomes" id="UP000256869"/>
    </source>
</evidence>
<proteinExistence type="predicted"/>
<gene>
    <name evidence="2" type="ORF">DFP95_11760</name>
</gene>
<feature type="transmembrane region" description="Helical" evidence="1">
    <location>
        <begin position="189"/>
        <end position="212"/>
    </location>
</feature>
<comment type="caution">
    <text evidence="2">The sequence shown here is derived from an EMBL/GenBank/DDBJ whole genome shotgun (WGS) entry which is preliminary data.</text>
</comment>
<protein>
    <submittedName>
        <fullName evidence="2">Putative MATE family efflux protein</fullName>
    </submittedName>
</protein>
<accession>A0A3D9I2Y8</accession>
<reference evidence="2 3" key="1">
    <citation type="submission" date="2018-07" db="EMBL/GenBank/DDBJ databases">
        <title>Genomic Encyclopedia of Type Strains, Phase III (KMG-III): the genomes of soil and plant-associated and newly described type strains.</title>
        <authorList>
            <person name="Whitman W."/>
        </authorList>
    </citation>
    <scope>NUCLEOTIDE SEQUENCE [LARGE SCALE GENOMIC DNA]</scope>
    <source>
        <strain evidence="2 3">CECT 8236</strain>
    </source>
</reference>
<keyword evidence="3" id="KW-1185">Reference proteome</keyword>
<dbReference type="InterPro" id="IPR047135">
    <property type="entry name" value="YsiQ"/>
</dbReference>
<keyword evidence="1" id="KW-0472">Membrane</keyword>
<dbReference type="InterPro" id="IPR002528">
    <property type="entry name" value="MATE_fam"/>
</dbReference>
<dbReference type="Proteomes" id="UP000256869">
    <property type="component" value="Unassembled WGS sequence"/>
</dbReference>
<dbReference type="EMBL" id="QRDY01000017">
    <property type="protein sequence ID" value="RED55526.1"/>
    <property type="molecule type" value="Genomic_DNA"/>
</dbReference>
<sequence>MNNGKIRNISLFAITWPIFIESGLQMFMRIADTFMLSRVSDEAVAAVGVANQIIQFAMLIFNFVAIGSAVVVSQYLGARKERDLGQLAASSISVNFLFGVVISVLVVSLSGPLLNVFGLDDSLFRLARSYLYIAGGALFIQAVLTALVAIIQSYGYTRQTMMVTIGMNVINIVGNCLFIYGLFGVPKLGVTGVAISTAVSQCIGLTVNFFLLRKVAGVPILWRYFVHCCSSSLRMIGQSLSSEQPFCCSASCSNRDAILTLSLKNHCKRPATRVSR</sequence>
<feature type="transmembrane region" description="Helical" evidence="1">
    <location>
        <begin position="88"/>
        <end position="110"/>
    </location>
</feature>
<keyword evidence="1" id="KW-1133">Transmembrane helix</keyword>
<dbReference type="PANTHER" id="PTHR42925">
    <property type="entry name" value="MULTIDRUG AND TOXIN EFFLUX PROTEIN MATE FAMILY"/>
    <property type="match status" value="1"/>
</dbReference>
<dbReference type="GO" id="GO:0042910">
    <property type="term" value="F:xenobiotic transmembrane transporter activity"/>
    <property type="evidence" value="ECO:0007669"/>
    <property type="project" value="InterPro"/>
</dbReference>
<feature type="transmembrane region" description="Helical" evidence="1">
    <location>
        <begin position="53"/>
        <end position="76"/>
    </location>
</feature>
<feature type="transmembrane region" description="Helical" evidence="1">
    <location>
        <begin position="163"/>
        <end position="183"/>
    </location>
</feature>
<dbReference type="AlphaFoldDB" id="A0A3D9I2Y8"/>
<dbReference type="GO" id="GO:0015297">
    <property type="term" value="F:antiporter activity"/>
    <property type="evidence" value="ECO:0007669"/>
    <property type="project" value="InterPro"/>
</dbReference>
<name>A0A3D9I2Y8_9BACL</name>
<dbReference type="RefSeq" id="WP_342768276.1">
    <property type="nucleotide sequence ID" value="NZ_QRDY01000017.1"/>
</dbReference>
<evidence type="ECO:0000313" key="2">
    <source>
        <dbReference type="EMBL" id="RED55526.1"/>
    </source>
</evidence>
<organism evidence="2 3">
    <name type="scientific">Cohnella lupini</name>
    <dbReference type="NCBI Taxonomy" id="1294267"/>
    <lineage>
        <taxon>Bacteria</taxon>
        <taxon>Bacillati</taxon>
        <taxon>Bacillota</taxon>
        <taxon>Bacilli</taxon>
        <taxon>Bacillales</taxon>
        <taxon>Paenibacillaceae</taxon>
        <taxon>Cohnella</taxon>
    </lineage>
</organism>
<feature type="transmembrane region" description="Helical" evidence="1">
    <location>
        <begin position="9"/>
        <end position="28"/>
    </location>
</feature>
<dbReference type="GO" id="GO:0016020">
    <property type="term" value="C:membrane"/>
    <property type="evidence" value="ECO:0007669"/>
    <property type="project" value="InterPro"/>
</dbReference>
<dbReference type="PANTHER" id="PTHR42925:SF1">
    <property type="entry name" value="VIRULENCE FACTOR MVIN"/>
    <property type="match status" value="1"/>
</dbReference>
<feature type="transmembrane region" description="Helical" evidence="1">
    <location>
        <begin position="130"/>
        <end position="151"/>
    </location>
</feature>
<keyword evidence="1" id="KW-0812">Transmembrane</keyword>
<dbReference type="Pfam" id="PF01554">
    <property type="entry name" value="MatE"/>
    <property type="match status" value="1"/>
</dbReference>
<evidence type="ECO:0000256" key="1">
    <source>
        <dbReference type="SAM" id="Phobius"/>
    </source>
</evidence>